<evidence type="ECO:0000313" key="1">
    <source>
        <dbReference type="EMBL" id="KAK7388541.1"/>
    </source>
</evidence>
<sequence>MEVIEGTMCEYLWGNSKVAWCCKPSNDLSGGLLTMSDKSKFELPNWYEARKSPVKSNNQFLYAQEKFKSINSMINKKAQLILETLLYY</sequence>
<keyword evidence="2" id="KW-1185">Reference proteome</keyword>
<proteinExistence type="predicted"/>
<name>A0AAN9S4R9_PSOTE</name>
<evidence type="ECO:0000313" key="2">
    <source>
        <dbReference type="Proteomes" id="UP001386955"/>
    </source>
</evidence>
<dbReference type="EMBL" id="JAYMYS010000006">
    <property type="protein sequence ID" value="KAK7388541.1"/>
    <property type="molecule type" value="Genomic_DNA"/>
</dbReference>
<accession>A0AAN9S4R9</accession>
<comment type="caution">
    <text evidence="1">The sequence shown here is derived from an EMBL/GenBank/DDBJ whole genome shotgun (WGS) entry which is preliminary data.</text>
</comment>
<organism evidence="1 2">
    <name type="scientific">Psophocarpus tetragonolobus</name>
    <name type="common">Winged bean</name>
    <name type="synonym">Dolichos tetragonolobus</name>
    <dbReference type="NCBI Taxonomy" id="3891"/>
    <lineage>
        <taxon>Eukaryota</taxon>
        <taxon>Viridiplantae</taxon>
        <taxon>Streptophyta</taxon>
        <taxon>Embryophyta</taxon>
        <taxon>Tracheophyta</taxon>
        <taxon>Spermatophyta</taxon>
        <taxon>Magnoliopsida</taxon>
        <taxon>eudicotyledons</taxon>
        <taxon>Gunneridae</taxon>
        <taxon>Pentapetalae</taxon>
        <taxon>rosids</taxon>
        <taxon>fabids</taxon>
        <taxon>Fabales</taxon>
        <taxon>Fabaceae</taxon>
        <taxon>Papilionoideae</taxon>
        <taxon>50 kb inversion clade</taxon>
        <taxon>NPAAA clade</taxon>
        <taxon>indigoferoid/millettioid clade</taxon>
        <taxon>Phaseoleae</taxon>
        <taxon>Psophocarpus</taxon>
    </lineage>
</organism>
<reference evidence="1 2" key="1">
    <citation type="submission" date="2024-01" db="EMBL/GenBank/DDBJ databases">
        <title>The genomes of 5 underutilized Papilionoideae crops provide insights into root nodulation and disease resistanc.</title>
        <authorList>
            <person name="Jiang F."/>
        </authorList>
    </citation>
    <scope>NUCLEOTIDE SEQUENCE [LARGE SCALE GENOMIC DNA]</scope>
    <source>
        <strain evidence="1">DUOXIRENSHENG_FW03</strain>
        <tissue evidence="1">Leaves</tissue>
    </source>
</reference>
<dbReference type="Proteomes" id="UP001386955">
    <property type="component" value="Unassembled WGS sequence"/>
</dbReference>
<dbReference type="AlphaFoldDB" id="A0AAN9S4R9"/>
<protein>
    <submittedName>
        <fullName evidence="1">Uncharacterized protein</fullName>
    </submittedName>
</protein>
<gene>
    <name evidence="1" type="ORF">VNO78_23360</name>
</gene>